<dbReference type="CDD" id="cd03035">
    <property type="entry name" value="ArsC_Yffb"/>
    <property type="match status" value="1"/>
</dbReference>
<dbReference type="PROSITE" id="PS51353">
    <property type="entry name" value="ARSC"/>
    <property type="match status" value="1"/>
</dbReference>
<keyword evidence="4" id="KW-1185">Reference proteome</keyword>
<comment type="similarity">
    <text evidence="1 2">Belongs to the ArsC family.</text>
</comment>
<dbReference type="HOGENOM" id="CLU_116644_2_1_6"/>
<sequence length="113" mass="13114">MLKIYGIRNCDTLKKTLAWFKAHDTEVEFIDYKKQPPDHALASTFVSALGWEQVINKRGTTWRKLDDAIKASINEQSAIQLMLEQPSIIKRPIIQQDDNFWVGYDESLFQSLI</sequence>
<dbReference type="InterPro" id="IPR006504">
    <property type="entry name" value="Tscrpt_reg_Spx/MgsR"/>
</dbReference>
<gene>
    <name evidence="3" type="ORF">MED297_13387</name>
</gene>
<dbReference type="Pfam" id="PF03960">
    <property type="entry name" value="ArsC"/>
    <property type="match status" value="1"/>
</dbReference>
<dbReference type="NCBIfam" id="TIGR01617">
    <property type="entry name" value="arsC_related"/>
    <property type="match status" value="1"/>
</dbReference>
<evidence type="ECO:0000313" key="3">
    <source>
        <dbReference type="EMBL" id="EAR10219.1"/>
    </source>
</evidence>
<reference evidence="3 4" key="1">
    <citation type="submission" date="2006-02" db="EMBL/GenBank/DDBJ databases">
        <authorList>
            <person name="Pinhassi J."/>
            <person name="Pedros-Alio C."/>
            <person name="Ferriera S."/>
            <person name="Johnson J."/>
            <person name="Kravitz S."/>
            <person name="Halpern A."/>
            <person name="Remington K."/>
            <person name="Beeson K."/>
            <person name="Tran B."/>
            <person name="Rogers Y.-H."/>
            <person name="Friedman R."/>
            <person name="Venter J.C."/>
        </authorList>
    </citation>
    <scope>NUCLEOTIDE SEQUENCE [LARGE SCALE GENOMIC DNA]</scope>
    <source>
        <strain evidence="3 4">MED297</strain>
    </source>
</reference>
<evidence type="ECO:0000256" key="2">
    <source>
        <dbReference type="PROSITE-ProRule" id="PRU01282"/>
    </source>
</evidence>
<dbReference type="Proteomes" id="UP000005953">
    <property type="component" value="Unassembled WGS sequence"/>
</dbReference>
<dbReference type="OrthoDB" id="9803749at2"/>
<dbReference type="PANTHER" id="PTHR30041:SF8">
    <property type="entry name" value="PROTEIN YFFB"/>
    <property type="match status" value="1"/>
</dbReference>
<dbReference type="STRING" id="314283.MED297_13387"/>
<dbReference type="InterPro" id="IPR036249">
    <property type="entry name" value="Thioredoxin-like_sf"/>
</dbReference>
<comment type="caution">
    <text evidence="3">The sequence shown here is derived from an EMBL/GenBank/DDBJ whole genome shotgun (WGS) entry which is preliminary data.</text>
</comment>
<organism evidence="3 4">
    <name type="scientific">Reinekea blandensis MED297</name>
    <dbReference type="NCBI Taxonomy" id="314283"/>
    <lineage>
        <taxon>Bacteria</taxon>
        <taxon>Pseudomonadati</taxon>
        <taxon>Pseudomonadota</taxon>
        <taxon>Gammaproteobacteria</taxon>
        <taxon>Oceanospirillales</taxon>
        <taxon>Saccharospirillaceae</taxon>
        <taxon>Reinekea</taxon>
    </lineage>
</organism>
<dbReference type="InterPro" id="IPR006660">
    <property type="entry name" value="Arsenate_reductase-like"/>
</dbReference>
<evidence type="ECO:0000256" key="1">
    <source>
        <dbReference type="ARBA" id="ARBA00007198"/>
    </source>
</evidence>
<dbReference type="SUPFAM" id="SSF52833">
    <property type="entry name" value="Thioredoxin-like"/>
    <property type="match status" value="1"/>
</dbReference>
<accession>A4BCF3</accession>
<dbReference type="PANTHER" id="PTHR30041">
    <property type="entry name" value="ARSENATE REDUCTASE"/>
    <property type="match status" value="1"/>
</dbReference>
<name>A4BCF3_9GAMM</name>
<protein>
    <submittedName>
        <fullName evidence="3">Arsenate reductase</fullName>
    </submittedName>
</protein>
<dbReference type="EMBL" id="AAOE01000005">
    <property type="protein sequence ID" value="EAR10219.1"/>
    <property type="molecule type" value="Genomic_DNA"/>
</dbReference>
<dbReference type="Gene3D" id="3.40.30.10">
    <property type="entry name" value="Glutaredoxin"/>
    <property type="match status" value="1"/>
</dbReference>
<dbReference type="RefSeq" id="WP_008042574.1">
    <property type="nucleotide sequence ID" value="NZ_CH724149.1"/>
</dbReference>
<evidence type="ECO:0000313" key="4">
    <source>
        <dbReference type="Proteomes" id="UP000005953"/>
    </source>
</evidence>
<dbReference type="AlphaFoldDB" id="A4BCF3"/>
<proteinExistence type="inferred from homology"/>